<dbReference type="InterPro" id="IPR023631">
    <property type="entry name" value="Amidase_dom"/>
</dbReference>
<evidence type="ECO:0000313" key="4">
    <source>
        <dbReference type="Proteomes" id="UP001589865"/>
    </source>
</evidence>
<evidence type="ECO:0000259" key="2">
    <source>
        <dbReference type="Pfam" id="PF01425"/>
    </source>
</evidence>
<name>A0ABV6JTZ0_9PROT</name>
<dbReference type="RefSeq" id="WP_377044689.1">
    <property type="nucleotide sequence ID" value="NZ_JBHLUN010000008.1"/>
</dbReference>
<dbReference type="PANTHER" id="PTHR11895:SF7">
    <property type="entry name" value="GLUTAMYL-TRNA(GLN) AMIDOTRANSFERASE SUBUNIT A, MITOCHONDRIAL"/>
    <property type="match status" value="1"/>
</dbReference>
<protein>
    <submittedName>
        <fullName evidence="3">Amidase</fullName>
        <ecNumber evidence="3">3.5.1.4</ecNumber>
    </submittedName>
</protein>
<dbReference type="NCBIfam" id="NF004815">
    <property type="entry name" value="PRK06169.1"/>
    <property type="match status" value="1"/>
</dbReference>
<keyword evidence="4" id="KW-1185">Reference proteome</keyword>
<dbReference type="InterPro" id="IPR000120">
    <property type="entry name" value="Amidase"/>
</dbReference>
<sequence length="479" mass="50647">MTQTDPALLSAEELLALYARRALSPVETLKAVTERVARYNPWVNAFAALNPRALAQAGESEARWAAGRPIGPLDGVPVTVKDLLNLAGFPTRRGSKITDATPAAEDAPSVMGLKAAGAVILGKTTTTEFGWKTPGDCPLHGITRNPWDPQRTTGGSSSGAGAAGAACFGPLHIGTDAGGSIRIPAAYCGLVGVKPTYGRVPQWPHSAFGSVSCAGPMTRSVRDAALMLGAMARADVRDPFCLPDDPRDWRSGIENGVAGMRVALVRRLGFEAPLDAEGEAAMEQAAAWLREAGATVEEADPELPDTRHVFGRVWGVALARMVGLTPDNRKPFLDAGLEEVARREGGMSAIDFLGAEAMRTQAAHAMGQFHLRYDLILTASTPTAAFAADQPTLHPTEALWRDWAPWTFAFNLTRQPAISVPTGLDAHGMPRAVQVAAAQGRDDLCFRAARVIEQAAAFPMANLAAHRVASTKNSGEHTA</sequence>
<dbReference type="Gene3D" id="3.90.1300.10">
    <property type="entry name" value="Amidase signature (AS) domain"/>
    <property type="match status" value="1"/>
</dbReference>
<dbReference type="Proteomes" id="UP001589865">
    <property type="component" value="Unassembled WGS sequence"/>
</dbReference>
<proteinExistence type="inferred from homology"/>
<evidence type="ECO:0000313" key="3">
    <source>
        <dbReference type="EMBL" id="MFC0408935.1"/>
    </source>
</evidence>
<dbReference type="EC" id="3.5.1.4" evidence="3"/>
<dbReference type="Pfam" id="PF01425">
    <property type="entry name" value="Amidase"/>
    <property type="match status" value="1"/>
</dbReference>
<dbReference type="InterPro" id="IPR036928">
    <property type="entry name" value="AS_sf"/>
</dbReference>
<reference evidence="3 4" key="1">
    <citation type="submission" date="2024-09" db="EMBL/GenBank/DDBJ databases">
        <authorList>
            <person name="Sun Q."/>
            <person name="Mori K."/>
        </authorList>
    </citation>
    <scope>NUCLEOTIDE SEQUENCE [LARGE SCALE GENOMIC DNA]</scope>
    <source>
        <strain evidence="3 4">TBRC 5777</strain>
    </source>
</reference>
<dbReference type="SUPFAM" id="SSF75304">
    <property type="entry name" value="Amidase signature (AS) enzymes"/>
    <property type="match status" value="1"/>
</dbReference>
<gene>
    <name evidence="3" type="ORF">ACFFGY_11775</name>
</gene>
<feature type="domain" description="Amidase" evidence="2">
    <location>
        <begin position="27"/>
        <end position="445"/>
    </location>
</feature>
<dbReference type="EMBL" id="JBHLUN010000008">
    <property type="protein sequence ID" value="MFC0408935.1"/>
    <property type="molecule type" value="Genomic_DNA"/>
</dbReference>
<comment type="similarity">
    <text evidence="1">Belongs to the amidase family.</text>
</comment>
<dbReference type="PANTHER" id="PTHR11895">
    <property type="entry name" value="TRANSAMIDASE"/>
    <property type="match status" value="1"/>
</dbReference>
<comment type="caution">
    <text evidence="3">The sequence shown here is derived from an EMBL/GenBank/DDBJ whole genome shotgun (WGS) entry which is preliminary data.</text>
</comment>
<dbReference type="GO" id="GO:0004040">
    <property type="term" value="F:amidase activity"/>
    <property type="evidence" value="ECO:0007669"/>
    <property type="project" value="UniProtKB-EC"/>
</dbReference>
<organism evidence="3 4">
    <name type="scientific">Roseomonas elaeocarpi</name>
    <dbReference type="NCBI Taxonomy" id="907779"/>
    <lineage>
        <taxon>Bacteria</taxon>
        <taxon>Pseudomonadati</taxon>
        <taxon>Pseudomonadota</taxon>
        <taxon>Alphaproteobacteria</taxon>
        <taxon>Acetobacterales</taxon>
        <taxon>Roseomonadaceae</taxon>
        <taxon>Roseomonas</taxon>
    </lineage>
</organism>
<accession>A0ABV6JTZ0</accession>
<evidence type="ECO:0000256" key="1">
    <source>
        <dbReference type="ARBA" id="ARBA00009199"/>
    </source>
</evidence>
<keyword evidence="3" id="KW-0378">Hydrolase</keyword>